<protein>
    <submittedName>
        <fullName evidence="1">Uncharacterized protein</fullName>
    </submittedName>
</protein>
<reference evidence="2" key="2">
    <citation type="submission" date="2015-01" db="EMBL/GenBank/DDBJ databases">
        <title>Evolutionary Origins and Diversification of the Mycorrhizal Mutualists.</title>
        <authorList>
            <consortium name="DOE Joint Genome Institute"/>
            <consortium name="Mycorrhizal Genomics Consortium"/>
            <person name="Kohler A."/>
            <person name="Kuo A."/>
            <person name="Nagy L.G."/>
            <person name="Floudas D."/>
            <person name="Copeland A."/>
            <person name="Barry K.W."/>
            <person name="Cichocki N."/>
            <person name="Veneault-Fourrey C."/>
            <person name="LaButti K."/>
            <person name="Lindquist E.A."/>
            <person name="Lipzen A."/>
            <person name="Lundell T."/>
            <person name="Morin E."/>
            <person name="Murat C."/>
            <person name="Riley R."/>
            <person name="Ohm R."/>
            <person name="Sun H."/>
            <person name="Tunlid A."/>
            <person name="Henrissat B."/>
            <person name="Grigoriev I.V."/>
            <person name="Hibbett D.S."/>
            <person name="Martin F."/>
        </authorList>
    </citation>
    <scope>NUCLEOTIDE SEQUENCE [LARGE SCALE GENOMIC DNA]</scope>
    <source>
        <strain evidence="2">LaAM-08-1</strain>
    </source>
</reference>
<sequence length="141" mass="16261">MAALDKNLPAQRLAHVARPSREPKPVVYGFPLATAAIYNCFDKASPLPPDTNEEKRQRLAVTQVIDVYDYLESQCMDIWPRHKIQFSTAYVNKKRTTVLHFGKCLRRDNTLIPNGEELEQLKEILAKDGFKEEPGWFIFIQ</sequence>
<evidence type="ECO:0000313" key="2">
    <source>
        <dbReference type="Proteomes" id="UP000054477"/>
    </source>
</evidence>
<reference evidence="1 2" key="1">
    <citation type="submission" date="2014-04" db="EMBL/GenBank/DDBJ databases">
        <authorList>
            <consortium name="DOE Joint Genome Institute"/>
            <person name="Kuo A."/>
            <person name="Kohler A."/>
            <person name="Nagy L.G."/>
            <person name="Floudas D."/>
            <person name="Copeland A."/>
            <person name="Barry K.W."/>
            <person name="Cichocki N."/>
            <person name="Veneault-Fourrey C."/>
            <person name="LaButti K."/>
            <person name="Lindquist E.A."/>
            <person name="Lipzen A."/>
            <person name="Lundell T."/>
            <person name="Morin E."/>
            <person name="Murat C."/>
            <person name="Sun H."/>
            <person name="Tunlid A."/>
            <person name="Henrissat B."/>
            <person name="Grigoriev I.V."/>
            <person name="Hibbett D.S."/>
            <person name="Martin F."/>
            <person name="Nordberg H.P."/>
            <person name="Cantor M.N."/>
            <person name="Hua S.X."/>
        </authorList>
    </citation>
    <scope>NUCLEOTIDE SEQUENCE [LARGE SCALE GENOMIC DNA]</scope>
    <source>
        <strain evidence="1 2">LaAM-08-1</strain>
    </source>
</reference>
<dbReference type="OrthoDB" id="2956349at2759"/>
<proteinExistence type="predicted"/>
<gene>
    <name evidence="1" type="ORF">K443DRAFT_680705</name>
</gene>
<accession>A0A0C9X082</accession>
<keyword evidence="2" id="KW-1185">Reference proteome</keyword>
<dbReference type="Proteomes" id="UP000054477">
    <property type="component" value="Unassembled WGS sequence"/>
</dbReference>
<evidence type="ECO:0000313" key="1">
    <source>
        <dbReference type="EMBL" id="KIJ98520.1"/>
    </source>
</evidence>
<dbReference type="HOGENOM" id="CLU_1825582_0_0_1"/>
<dbReference type="EMBL" id="KN838667">
    <property type="protein sequence ID" value="KIJ98520.1"/>
    <property type="molecule type" value="Genomic_DNA"/>
</dbReference>
<organism evidence="1 2">
    <name type="scientific">Laccaria amethystina LaAM-08-1</name>
    <dbReference type="NCBI Taxonomy" id="1095629"/>
    <lineage>
        <taxon>Eukaryota</taxon>
        <taxon>Fungi</taxon>
        <taxon>Dikarya</taxon>
        <taxon>Basidiomycota</taxon>
        <taxon>Agaricomycotina</taxon>
        <taxon>Agaricomycetes</taxon>
        <taxon>Agaricomycetidae</taxon>
        <taxon>Agaricales</taxon>
        <taxon>Agaricineae</taxon>
        <taxon>Hydnangiaceae</taxon>
        <taxon>Laccaria</taxon>
    </lineage>
</organism>
<name>A0A0C9X082_9AGAR</name>
<dbReference type="AlphaFoldDB" id="A0A0C9X082"/>